<name>A0A6J4M452_9HYPH</name>
<dbReference type="Pfam" id="PF13614">
    <property type="entry name" value="AAA_31"/>
    <property type="match status" value="1"/>
</dbReference>
<sequence length="330" mass="35253">MSDRGEPILAGLELVPAGGAIEPPSRRLLADTKARQLPEVPPPESSGEVRLMPKRTAGKPRILSLANQKGGVGKTTTAINLGTALAAIGETVLIIDLDPQGNASTGLGLDRKSRPVSTYHVLTGQSALSAAVTATAVPRLFVAPSTLDLLGVELEISRERNRAHRLRSAIDSLTARGSGASGLNPNQDDFDYILIDCPPSLNLLTVNALTASDAVLVPLQCEFFALEGLSQVLKTVEQVRSTLNPRLSIHGIVLTMFDPRNNLSAQVVADVRQFLGAQVYETMIPRNVRVSEAPSHGKPVLLYDLKCAGSQAYLRLASEVIQRERVLRPA</sequence>
<dbReference type="AlphaFoldDB" id="A0A6J4M452"/>
<evidence type="ECO:0000259" key="3">
    <source>
        <dbReference type="Pfam" id="PF13614"/>
    </source>
</evidence>
<comment type="function">
    <text evidence="1">Involved in chromosome partition. Localize to both poles of the predivisional cell following completion of DNA replication.</text>
</comment>
<dbReference type="InterPro" id="IPR050678">
    <property type="entry name" value="DNA_Partitioning_ATPase"/>
</dbReference>
<evidence type="ECO:0000256" key="1">
    <source>
        <dbReference type="ARBA" id="ARBA00057242"/>
    </source>
</evidence>
<dbReference type="CDD" id="cd02042">
    <property type="entry name" value="ParAB_family"/>
    <property type="match status" value="1"/>
</dbReference>
<accession>A0A6J4M452</accession>
<dbReference type="InterPro" id="IPR027417">
    <property type="entry name" value="P-loop_NTPase"/>
</dbReference>
<dbReference type="PANTHER" id="PTHR13696:SF52">
    <property type="entry name" value="PARA FAMILY PROTEIN CT_582"/>
    <property type="match status" value="1"/>
</dbReference>
<dbReference type="Gene3D" id="3.40.50.300">
    <property type="entry name" value="P-loop containing nucleotide triphosphate hydrolases"/>
    <property type="match status" value="1"/>
</dbReference>
<dbReference type="EMBL" id="CADCUC010000426">
    <property type="protein sequence ID" value="CAA9345618.1"/>
    <property type="molecule type" value="Genomic_DNA"/>
</dbReference>
<dbReference type="InterPro" id="IPR025669">
    <property type="entry name" value="AAA_dom"/>
</dbReference>
<dbReference type="SUPFAM" id="SSF52540">
    <property type="entry name" value="P-loop containing nucleoside triphosphate hydrolases"/>
    <property type="match status" value="1"/>
</dbReference>
<evidence type="ECO:0000256" key="2">
    <source>
        <dbReference type="ARBA" id="ARBA00074747"/>
    </source>
</evidence>
<gene>
    <name evidence="4" type="ORF">AVDCRST_MAG90-2198</name>
</gene>
<evidence type="ECO:0000313" key="4">
    <source>
        <dbReference type="EMBL" id="CAA9345618.1"/>
    </source>
</evidence>
<feature type="domain" description="AAA" evidence="3">
    <location>
        <begin position="61"/>
        <end position="249"/>
    </location>
</feature>
<reference evidence="4" key="1">
    <citation type="submission" date="2020-02" db="EMBL/GenBank/DDBJ databases">
        <authorList>
            <person name="Meier V. D."/>
        </authorList>
    </citation>
    <scope>NUCLEOTIDE SEQUENCE</scope>
    <source>
        <strain evidence="4">AVDCRST_MAG90</strain>
    </source>
</reference>
<protein>
    <recommendedName>
        <fullName evidence="2">Chromosome partitioning protein ParA</fullName>
    </recommendedName>
</protein>
<proteinExistence type="predicted"/>
<organism evidence="4">
    <name type="scientific">uncultured Microvirga sp</name>
    <dbReference type="NCBI Taxonomy" id="412392"/>
    <lineage>
        <taxon>Bacteria</taxon>
        <taxon>Pseudomonadati</taxon>
        <taxon>Pseudomonadota</taxon>
        <taxon>Alphaproteobacteria</taxon>
        <taxon>Hyphomicrobiales</taxon>
        <taxon>Methylobacteriaceae</taxon>
        <taxon>Microvirga</taxon>
        <taxon>environmental samples</taxon>
    </lineage>
</organism>
<dbReference type="FunFam" id="3.40.50.300:FF:000285">
    <property type="entry name" value="Sporulation initiation inhibitor Soj"/>
    <property type="match status" value="1"/>
</dbReference>
<dbReference type="PANTHER" id="PTHR13696">
    <property type="entry name" value="P-LOOP CONTAINING NUCLEOSIDE TRIPHOSPHATE HYDROLASE"/>
    <property type="match status" value="1"/>
</dbReference>